<keyword evidence="1" id="KW-0812">Transmembrane</keyword>
<dbReference type="Proteomes" id="UP001162972">
    <property type="component" value="Chromosome 14"/>
</dbReference>
<sequence>MHPFTHFFLRNLQAPQGPLPLFAPIIFFLQNLAGFQFHSLWGLTLSR</sequence>
<keyword evidence="3" id="KW-1185">Reference proteome</keyword>
<evidence type="ECO:0000313" key="2">
    <source>
        <dbReference type="EMBL" id="KAJ6400433.1"/>
    </source>
</evidence>
<accession>A0AAD6NPW3</accession>
<protein>
    <submittedName>
        <fullName evidence="2">Uncharacterized protein</fullName>
    </submittedName>
</protein>
<keyword evidence="1" id="KW-1133">Transmembrane helix</keyword>
<feature type="transmembrane region" description="Helical" evidence="1">
    <location>
        <begin position="20"/>
        <end position="43"/>
    </location>
</feature>
<evidence type="ECO:0000256" key="1">
    <source>
        <dbReference type="SAM" id="Phobius"/>
    </source>
</evidence>
<reference evidence="2 3" key="1">
    <citation type="journal article" date="2023" name="Int. J. Mol. Sci.">
        <title>De Novo Assembly and Annotation of 11 Diverse Shrub Willow (Salix) Genomes Reveals Novel Gene Organization in Sex-Linked Regions.</title>
        <authorList>
            <person name="Hyden B."/>
            <person name="Feng K."/>
            <person name="Yates T.B."/>
            <person name="Jawdy S."/>
            <person name="Cereghino C."/>
            <person name="Smart L.B."/>
            <person name="Muchero W."/>
        </authorList>
    </citation>
    <scope>NUCLEOTIDE SEQUENCE [LARGE SCALE GENOMIC DNA]</scope>
    <source>
        <tissue evidence="2">Shoot tip</tissue>
    </source>
</reference>
<organism evidence="2 3">
    <name type="scientific">Salix udensis</name>
    <dbReference type="NCBI Taxonomy" id="889485"/>
    <lineage>
        <taxon>Eukaryota</taxon>
        <taxon>Viridiplantae</taxon>
        <taxon>Streptophyta</taxon>
        <taxon>Embryophyta</taxon>
        <taxon>Tracheophyta</taxon>
        <taxon>Spermatophyta</taxon>
        <taxon>Magnoliopsida</taxon>
        <taxon>eudicotyledons</taxon>
        <taxon>Gunneridae</taxon>
        <taxon>Pentapetalae</taxon>
        <taxon>rosids</taxon>
        <taxon>fabids</taxon>
        <taxon>Malpighiales</taxon>
        <taxon>Salicaceae</taxon>
        <taxon>Saliceae</taxon>
        <taxon>Salix</taxon>
    </lineage>
</organism>
<name>A0AAD6NPW3_9ROSI</name>
<evidence type="ECO:0000313" key="3">
    <source>
        <dbReference type="Proteomes" id="UP001162972"/>
    </source>
</evidence>
<keyword evidence="1" id="KW-0472">Membrane</keyword>
<proteinExistence type="predicted"/>
<comment type="caution">
    <text evidence="2">The sequence shown here is derived from an EMBL/GenBank/DDBJ whole genome shotgun (WGS) entry which is preliminary data.</text>
</comment>
<gene>
    <name evidence="2" type="ORF">OIU84_015974</name>
</gene>
<dbReference type="EMBL" id="JAPFFJ010000019">
    <property type="protein sequence ID" value="KAJ6400433.1"/>
    <property type="molecule type" value="Genomic_DNA"/>
</dbReference>
<dbReference type="AlphaFoldDB" id="A0AAD6NPW3"/>